<feature type="transmembrane region" description="Helical" evidence="5">
    <location>
        <begin position="217"/>
        <end position="236"/>
    </location>
</feature>
<dbReference type="InterPro" id="IPR002699">
    <property type="entry name" value="V_ATPase_D"/>
</dbReference>
<evidence type="ECO:0000313" key="6">
    <source>
        <dbReference type="EMBL" id="KAG9327339.1"/>
    </source>
</evidence>
<comment type="caution">
    <text evidence="6">The sequence shown here is derived from an EMBL/GenBank/DDBJ whole genome shotgun (WGS) entry which is preliminary data.</text>
</comment>
<evidence type="ECO:0000256" key="4">
    <source>
        <dbReference type="SAM" id="MobiDB-lite"/>
    </source>
</evidence>
<dbReference type="Gene3D" id="1.10.287.3240">
    <property type="match status" value="1"/>
</dbReference>
<comment type="similarity">
    <text evidence="1">Belongs to the V-ATPase D subunit family.</text>
</comment>
<organism evidence="6 7">
    <name type="scientific">Mortierella alpina</name>
    <name type="common">Oleaginous fungus</name>
    <name type="synonym">Mortierella renispora</name>
    <dbReference type="NCBI Taxonomy" id="64518"/>
    <lineage>
        <taxon>Eukaryota</taxon>
        <taxon>Fungi</taxon>
        <taxon>Fungi incertae sedis</taxon>
        <taxon>Mucoromycota</taxon>
        <taxon>Mortierellomycotina</taxon>
        <taxon>Mortierellomycetes</taxon>
        <taxon>Mortierellales</taxon>
        <taxon>Mortierellaceae</taxon>
        <taxon>Mortierella</taxon>
    </lineage>
</organism>
<feature type="compositionally biased region" description="Basic and acidic residues" evidence="4">
    <location>
        <begin position="663"/>
        <end position="677"/>
    </location>
</feature>
<feature type="region of interest" description="Disordered" evidence="4">
    <location>
        <begin position="277"/>
        <end position="402"/>
    </location>
</feature>
<feature type="region of interest" description="Disordered" evidence="4">
    <location>
        <begin position="658"/>
        <end position="744"/>
    </location>
</feature>
<keyword evidence="2" id="KW-0813">Transport</keyword>
<keyword evidence="5" id="KW-1133">Transmembrane helix</keyword>
<feature type="compositionally biased region" description="Low complexity" evidence="4">
    <location>
        <begin position="318"/>
        <end position="329"/>
    </location>
</feature>
<gene>
    <name evidence="6" type="ORF">KVV02_007115</name>
</gene>
<accession>A0A9P8D2P2</accession>
<reference evidence="6" key="1">
    <citation type="submission" date="2021-07" db="EMBL/GenBank/DDBJ databases">
        <title>Draft genome of Mortierella alpina, strain LL118, isolated from an aspen leaf litter sample.</title>
        <authorList>
            <person name="Yang S."/>
            <person name="Vinatzer B.A."/>
        </authorList>
    </citation>
    <scope>NUCLEOTIDE SEQUENCE</scope>
    <source>
        <strain evidence="6">LL118</strain>
    </source>
</reference>
<proteinExistence type="inferred from homology"/>
<dbReference type="Pfam" id="PF10332">
    <property type="entry name" value="DUF2418"/>
    <property type="match status" value="1"/>
</dbReference>
<dbReference type="EMBL" id="JAIFTL010000006">
    <property type="protein sequence ID" value="KAG9327339.1"/>
    <property type="molecule type" value="Genomic_DNA"/>
</dbReference>
<dbReference type="PANTHER" id="PTHR11671">
    <property type="entry name" value="V-TYPE ATP SYNTHASE SUBUNIT D"/>
    <property type="match status" value="1"/>
</dbReference>
<sequence length="744" mass="83216">MEVNRRPRIVKRAPLWRRIISAPEDYLTKLENDIRALDWDMLQEGFSWPLALGLNLMLVSVKLGYWLDDPMANVPTVLKYDRSYSSPKALLPGFATLLASMQYILVAISIVNALWLFRSKTNYKIMHRELNDRPPSSSVHMVDFQEDGSHWSYRFPGKLIYPYISPFIRGAKPLENKRQIWELSVWNPSILCRNLFCWYSPAQVLIMAGLNSDNFHIFLPLSVMVAIQVYILVSVYQSYVKDKQIIFGEVCREYNTKFVYPKVFVRKFDKQVSTGTDTCTDTGADMIESGRPLRHQEDSFGSLTERKPRMFRHLNVPASSSGTTSGFSAHMSTSPSFSSTEDDNDDEAEEEDDEESDNSEEGDEDISNNASEADSDSDVEYDEDGEVPAIPHPTNSLVFDDDETPACSTGAVLRPLMARVELTFRFSSPHHSFRLDHHRPTPITTTMSGANNRLAVFPTRMTLSVMKQKLKGAQTGHSLLKRKSEALTKRFRDIVKKIDDAKRLMGKVMQVASFSLAEVTYITGDIGYQVQESVKNAQFRVRAKQENVSGVMLPVFESYQEGANANELTGLGRGGQQVQKCKDTYIKAVETLVELASLQTAFVILDEVIKLTNRRVNAIEHIIIPRYENTITHIISELDEQDREEFFRLKKVQGKKKQAAARDTLERESRQAEEAAKRSAGTGDAALPDKGSGHSADASGHSVAASGHSADASGHSVASSDHTVAASLSEPGDLLGGDDDDVIF</sequence>
<dbReference type="GO" id="GO:0046961">
    <property type="term" value="F:proton-transporting ATPase activity, rotational mechanism"/>
    <property type="evidence" value="ECO:0007669"/>
    <property type="project" value="InterPro"/>
</dbReference>
<feature type="compositionally biased region" description="Acidic residues" evidence="4">
    <location>
        <begin position="340"/>
        <end position="366"/>
    </location>
</feature>
<name>A0A9P8D2P2_MORAP</name>
<evidence type="ECO:0000256" key="5">
    <source>
        <dbReference type="SAM" id="Phobius"/>
    </source>
</evidence>
<evidence type="ECO:0000313" key="7">
    <source>
        <dbReference type="Proteomes" id="UP000717515"/>
    </source>
</evidence>
<dbReference type="NCBIfam" id="TIGR00309">
    <property type="entry name" value="V_ATPase_subD"/>
    <property type="match status" value="1"/>
</dbReference>
<feature type="compositionally biased region" description="Basic and acidic residues" evidence="4">
    <location>
        <begin position="294"/>
        <end position="308"/>
    </location>
</feature>
<keyword evidence="5" id="KW-0812">Transmembrane</keyword>
<evidence type="ECO:0000256" key="3">
    <source>
        <dbReference type="ARBA" id="ARBA00023065"/>
    </source>
</evidence>
<feature type="transmembrane region" description="Helical" evidence="5">
    <location>
        <begin position="89"/>
        <end position="117"/>
    </location>
</feature>
<dbReference type="Proteomes" id="UP000717515">
    <property type="component" value="Unassembled WGS sequence"/>
</dbReference>
<dbReference type="InterPro" id="IPR018819">
    <property type="entry name" value="Nur1/Mug154"/>
</dbReference>
<evidence type="ECO:0000256" key="2">
    <source>
        <dbReference type="ARBA" id="ARBA00022448"/>
    </source>
</evidence>
<feature type="compositionally biased region" description="Low complexity" evidence="4">
    <location>
        <begin position="693"/>
        <end position="722"/>
    </location>
</feature>
<evidence type="ECO:0008006" key="8">
    <source>
        <dbReference type="Google" id="ProtNLM"/>
    </source>
</evidence>
<evidence type="ECO:0000256" key="1">
    <source>
        <dbReference type="ARBA" id="ARBA00005850"/>
    </source>
</evidence>
<protein>
    <recommendedName>
        <fullName evidence="8">Vacuolar ATP synthase subunit D</fullName>
    </recommendedName>
</protein>
<keyword evidence="5" id="KW-0472">Membrane</keyword>
<dbReference type="AlphaFoldDB" id="A0A9P8D2P2"/>
<dbReference type="Pfam" id="PF01813">
    <property type="entry name" value="ATP-synt_D"/>
    <property type="match status" value="1"/>
</dbReference>
<keyword evidence="3" id="KW-0406">Ion transport</keyword>
<feature type="compositionally biased region" description="Acidic residues" evidence="4">
    <location>
        <begin position="373"/>
        <end position="386"/>
    </location>
</feature>
<feature type="transmembrane region" description="Helical" evidence="5">
    <location>
        <begin position="45"/>
        <end position="67"/>
    </location>
</feature>